<name>A0ABZ2KQK8_9BACT</name>
<keyword evidence="2" id="KW-1185">Reference proteome</keyword>
<evidence type="ECO:0000313" key="1">
    <source>
        <dbReference type="EMBL" id="WXB00013.1"/>
    </source>
</evidence>
<evidence type="ECO:0000313" key="2">
    <source>
        <dbReference type="Proteomes" id="UP001379533"/>
    </source>
</evidence>
<proteinExistence type="predicted"/>
<evidence type="ECO:0008006" key="3">
    <source>
        <dbReference type="Google" id="ProtNLM"/>
    </source>
</evidence>
<sequence>MMIRAREVGRLVELRHIPPPDVSELDEGAAASLIEFLDTIPNAVMCVDLRRATVLPPHLADRLVALMEGIRGHFERCADVMSPAQATAHMQIERISRASADPARRVFTDPHAAIRWLDEVLNPEERARLRIFLLGPGQVF</sequence>
<accession>A0ABZ2KQK8</accession>
<dbReference type="Proteomes" id="UP001379533">
    <property type="component" value="Chromosome"/>
</dbReference>
<dbReference type="RefSeq" id="WP_394850655.1">
    <property type="nucleotide sequence ID" value="NZ_CP089982.1"/>
</dbReference>
<dbReference type="EMBL" id="CP089982">
    <property type="protein sequence ID" value="WXB00013.1"/>
    <property type="molecule type" value="Genomic_DNA"/>
</dbReference>
<reference evidence="1 2" key="1">
    <citation type="submission" date="2021-12" db="EMBL/GenBank/DDBJ databases">
        <title>Discovery of the Pendulisporaceae a myxobacterial family with distinct sporulation behavior and unique specialized metabolism.</title>
        <authorList>
            <person name="Garcia R."/>
            <person name="Popoff A."/>
            <person name="Bader C.D."/>
            <person name="Loehr J."/>
            <person name="Walesch S."/>
            <person name="Walt C."/>
            <person name="Boldt J."/>
            <person name="Bunk B."/>
            <person name="Haeckl F.J.F.P.J."/>
            <person name="Gunesch A.P."/>
            <person name="Birkelbach J."/>
            <person name="Nuebel U."/>
            <person name="Pietschmann T."/>
            <person name="Bach T."/>
            <person name="Mueller R."/>
        </authorList>
    </citation>
    <scope>NUCLEOTIDE SEQUENCE [LARGE SCALE GENOMIC DNA]</scope>
    <source>
        <strain evidence="1 2">MSr12523</strain>
    </source>
</reference>
<gene>
    <name evidence="1" type="ORF">LZC95_24755</name>
</gene>
<organism evidence="1 2">
    <name type="scientific">Pendulispora brunnea</name>
    <dbReference type="NCBI Taxonomy" id="2905690"/>
    <lineage>
        <taxon>Bacteria</taxon>
        <taxon>Pseudomonadati</taxon>
        <taxon>Myxococcota</taxon>
        <taxon>Myxococcia</taxon>
        <taxon>Myxococcales</taxon>
        <taxon>Sorangiineae</taxon>
        <taxon>Pendulisporaceae</taxon>
        <taxon>Pendulispora</taxon>
    </lineage>
</organism>
<protein>
    <recommendedName>
        <fullName evidence="3">STAS/SEC14 domain-containing protein</fullName>
    </recommendedName>
</protein>